<gene>
    <name evidence="3" type="ORF">DILT_LOCUS11016</name>
</gene>
<evidence type="ECO:0000259" key="2">
    <source>
        <dbReference type="PROSITE" id="PS50025"/>
    </source>
</evidence>
<dbReference type="InterPro" id="IPR001791">
    <property type="entry name" value="Laminin_G"/>
</dbReference>
<evidence type="ECO:0000256" key="1">
    <source>
        <dbReference type="PROSITE-ProRule" id="PRU00122"/>
    </source>
</evidence>
<protein>
    <recommendedName>
        <fullName evidence="2">Laminin G domain-containing protein</fullName>
    </recommendedName>
</protein>
<dbReference type="SUPFAM" id="SSF49899">
    <property type="entry name" value="Concanavalin A-like lectins/glucanases"/>
    <property type="match status" value="1"/>
</dbReference>
<dbReference type="Proteomes" id="UP000281553">
    <property type="component" value="Unassembled WGS sequence"/>
</dbReference>
<proteinExistence type="predicted"/>
<name>A0A3P7LE41_DIBLA</name>
<accession>A0A3P7LE41</accession>
<evidence type="ECO:0000313" key="4">
    <source>
        <dbReference type="Proteomes" id="UP000281553"/>
    </source>
</evidence>
<evidence type="ECO:0000313" key="3">
    <source>
        <dbReference type="EMBL" id="VDN15185.1"/>
    </source>
</evidence>
<dbReference type="AlphaFoldDB" id="A0A3P7LE41"/>
<feature type="domain" description="Laminin G" evidence="2">
    <location>
        <begin position="1"/>
        <end position="77"/>
    </location>
</feature>
<keyword evidence="1" id="KW-1015">Disulfide bond</keyword>
<feature type="disulfide bond" evidence="1">
    <location>
        <begin position="50"/>
        <end position="77"/>
    </location>
</feature>
<dbReference type="Gene3D" id="2.60.120.200">
    <property type="match status" value="1"/>
</dbReference>
<reference evidence="3 4" key="1">
    <citation type="submission" date="2018-11" db="EMBL/GenBank/DDBJ databases">
        <authorList>
            <consortium name="Pathogen Informatics"/>
        </authorList>
    </citation>
    <scope>NUCLEOTIDE SEQUENCE [LARGE SCALE GENOMIC DNA]</scope>
</reference>
<dbReference type="InterPro" id="IPR013320">
    <property type="entry name" value="ConA-like_dom_sf"/>
</dbReference>
<dbReference type="OrthoDB" id="88467at2759"/>
<dbReference type="EMBL" id="UYRU01061685">
    <property type="protein sequence ID" value="VDN15185.1"/>
    <property type="molecule type" value="Genomic_DNA"/>
</dbReference>
<organism evidence="3 4">
    <name type="scientific">Dibothriocephalus latus</name>
    <name type="common">Fish tapeworm</name>
    <name type="synonym">Diphyllobothrium latum</name>
    <dbReference type="NCBI Taxonomy" id="60516"/>
    <lineage>
        <taxon>Eukaryota</taxon>
        <taxon>Metazoa</taxon>
        <taxon>Spiralia</taxon>
        <taxon>Lophotrochozoa</taxon>
        <taxon>Platyhelminthes</taxon>
        <taxon>Cestoda</taxon>
        <taxon>Eucestoda</taxon>
        <taxon>Diphyllobothriidea</taxon>
        <taxon>Diphyllobothriidae</taxon>
        <taxon>Dibothriocephalus</taxon>
    </lineage>
</organism>
<keyword evidence="4" id="KW-1185">Reference proteome</keyword>
<dbReference type="PROSITE" id="PS50025">
    <property type="entry name" value="LAM_G_DOMAIN"/>
    <property type="match status" value="1"/>
</dbReference>
<sequence length="78" mass="8335">MTVIVDSYMESGELADTDGVLNNDGYLLLGGINAPVPGLPGKYSNNFIGCVSAFFIDEQSVDLLINAEVIYGRVFACQ</sequence>